<dbReference type="EMBL" id="CP014243">
    <property type="protein sequence ID" value="AMD20170.1"/>
    <property type="molecule type" value="Genomic_DNA"/>
</dbReference>
<dbReference type="RefSeq" id="XP_017987166.1">
    <property type="nucleotide sequence ID" value="XM_018131677.1"/>
</dbReference>
<evidence type="ECO:0000256" key="6">
    <source>
        <dbReference type="PROSITE-ProRule" id="PRU00221"/>
    </source>
</evidence>
<name>A0A0X8HRL9_9SACH</name>
<dbReference type="PANTHER" id="PTHR22850">
    <property type="entry name" value="WD40 REPEAT FAMILY"/>
    <property type="match status" value="1"/>
</dbReference>
<dbReference type="AlphaFoldDB" id="A0A0X8HRL9"/>
<dbReference type="SMART" id="SM00320">
    <property type="entry name" value="WD40"/>
    <property type="match status" value="6"/>
</dbReference>
<comment type="subcellular location">
    <subcellularLocation>
        <location evidence="1">Nucleus</location>
    </subcellularLocation>
</comment>
<dbReference type="InterPro" id="IPR020472">
    <property type="entry name" value="WD40_PAC1"/>
</dbReference>
<dbReference type="InterPro" id="IPR001680">
    <property type="entry name" value="WD40_rpt"/>
</dbReference>
<dbReference type="GeneID" id="28723406"/>
<dbReference type="Pfam" id="PF12265">
    <property type="entry name" value="CAF1C_H4-bd"/>
    <property type="match status" value="1"/>
</dbReference>
<accession>A0A0X8HRL9</accession>
<dbReference type="PROSITE" id="PS00678">
    <property type="entry name" value="WD_REPEATS_1"/>
    <property type="match status" value="2"/>
</dbReference>
<dbReference type="PRINTS" id="PR00320">
    <property type="entry name" value="GPROTEINBRPT"/>
</dbReference>
<dbReference type="InterPro" id="IPR019775">
    <property type="entry name" value="WD40_repeat_CS"/>
</dbReference>
<evidence type="ECO:0000256" key="1">
    <source>
        <dbReference type="ARBA" id="ARBA00004123"/>
    </source>
</evidence>
<dbReference type="STRING" id="45286.A0A0X8HRL9"/>
<reference evidence="8 9" key="1">
    <citation type="submission" date="2016-01" db="EMBL/GenBank/DDBJ databases">
        <title>Genome sequence of the yeast Holleya sinecauda.</title>
        <authorList>
            <person name="Dietrich F.S."/>
        </authorList>
    </citation>
    <scope>NUCLEOTIDE SEQUENCE [LARGE SCALE GENOMIC DNA]</scope>
    <source>
        <strain evidence="8 9">ATCC 58844</strain>
    </source>
</reference>
<dbReference type="GO" id="GO:0005634">
    <property type="term" value="C:nucleus"/>
    <property type="evidence" value="ECO:0007669"/>
    <property type="project" value="UniProtKB-SubCell"/>
</dbReference>
<feature type="domain" description="Histone-binding protein RBBP4-like N-terminal" evidence="7">
    <location>
        <begin position="16"/>
        <end position="83"/>
    </location>
</feature>
<proteinExistence type="predicted"/>
<evidence type="ECO:0000256" key="4">
    <source>
        <dbReference type="ARBA" id="ARBA00022853"/>
    </source>
</evidence>
<feature type="repeat" description="WD" evidence="6">
    <location>
        <begin position="154"/>
        <end position="196"/>
    </location>
</feature>
<dbReference type="SUPFAM" id="SSF50978">
    <property type="entry name" value="WD40 repeat-like"/>
    <property type="match status" value="1"/>
</dbReference>
<evidence type="ECO:0000313" key="8">
    <source>
        <dbReference type="EMBL" id="AMD20170.1"/>
    </source>
</evidence>
<dbReference type="OrthoDB" id="427795at2759"/>
<dbReference type="Pfam" id="PF00400">
    <property type="entry name" value="WD40"/>
    <property type="match status" value="3"/>
</dbReference>
<gene>
    <name evidence="8" type="ORF">AW171_hschr32048</name>
</gene>
<evidence type="ECO:0000256" key="2">
    <source>
        <dbReference type="ARBA" id="ARBA00022574"/>
    </source>
</evidence>
<dbReference type="InterPro" id="IPR036322">
    <property type="entry name" value="WD40_repeat_dom_sf"/>
</dbReference>
<evidence type="ECO:0000313" key="9">
    <source>
        <dbReference type="Proteomes" id="UP000243052"/>
    </source>
</evidence>
<keyword evidence="5" id="KW-0539">Nucleus</keyword>
<organism evidence="8 9">
    <name type="scientific">Eremothecium sinecaudum</name>
    <dbReference type="NCBI Taxonomy" id="45286"/>
    <lineage>
        <taxon>Eukaryota</taxon>
        <taxon>Fungi</taxon>
        <taxon>Dikarya</taxon>
        <taxon>Ascomycota</taxon>
        <taxon>Saccharomycotina</taxon>
        <taxon>Saccharomycetes</taxon>
        <taxon>Saccharomycetales</taxon>
        <taxon>Saccharomycetaceae</taxon>
        <taxon>Eremothecium</taxon>
    </lineage>
</organism>
<dbReference type="Proteomes" id="UP000243052">
    <property type="component" value="Chromosome iii"/>
</dbReference>
<dbReference type="Gene3D" id="2.130.10.10">
    <property type="entry name" value="YVTN repeat-like/Quinoprotein amine dehydrogenase"/>
    <property type="match status" value="1"/>
</dbReference>
<keyword evidence="9" id="KW-1185">Reference proteome</keyword>
<keyword evidence="2 6" id="KW-0853">WD repeat</keyword>
<dbReference type="PROSITE" id="PS50294">
    <property type="entry name" value="WD_REPEATS_REGION"/>
    <property type="match status" value="2"/>
</dbReference>
<sequence length="395" mass="44040">MSENNANEAQSLSIEEEYELWKSNVPLLYDFVSETSLTWPSLTIQWLPSNEPVDSCRQELLLGTHTTDYEENYLKIAAVDLPKELLASTVGHDELSNDNKSKISIIRKYKHDGEVIRARYMPSDSNIIATINGSGEVFIYDRSKPKAEGLIKRLSHHKENGYGLAFNPIVPGILVSASDDSTVAIWDISSSVKPKNVITAHNYVVNDAKWHELDGNILGTVSEDNRLLLHDERSLSKPIRTLETASPFNTLAFSKHNTNLFAAAGTDSQVYLYDMRNTSIQLHSMVGHQASVTSLEFSPHIDGILCSSGNDRRVVIWDLTQIGAEQAPDDADDGVPELMMMHAGHKSGVNEFSFNRQIPWLMGSVEEDNIVHVWKLSKKLTSSDIPAVKDIHSLE</sequence>
<dbReference type="PROSITE" id="PS50082">
    <property type="entry name" value="WD_REPEATS_2"/>
    <property type="match status" value="2"/>
</dbReference>
<dbReference type="InterPro" id="IPR022052">
    <property type="entry name" value="Histone-bd_RBBP4-like_N"/>
</dbReference>
<protein>
    <submittedName>
        <fullName evidence="8">HCR020Cp</fullName>
    </submittedName>
</protein>
<evidence type="ECO:0000259" key="7">
    <source>
        <dbReference type="Pfam" id="PF12265"/>
    </source>
</evidence>
<dbReference type="InterPro" id="IPR015943">
    <property type="entry name" value="WD40/YVTN_repeat-like_dom_sf"/>
</dbReference>
<keyword evidence="3" id="KW-0677">Repeat</keyword>
<dbReference type="GO" id="GO:0006325">
    <property type="term" value="P:chromatin organization"/>
    <property type="evidence" value="ECO:0007669"/>
    <property type="project" value="UniProtKB-KW"/>
</dbReference>
<feature type="repeat" description="WD" evidence="6">
    <location>
        <begin position="285"/>
        <end position="319"/>
    </location>
</feature>
<dbReference type="InterPro" id="IPR050459">
    <property type="entry name" value="WD_repeat_RBAP46/RBAP48/MSI1"/>
</dbReference>
<evidence type="ECO:0000256" key="3">
    <source>
        <dbReference type="ARBA" id="ARBA00022737"/>
    </source>
</evidence>
<keyword evidence="4" id="KW-0156">Chromatin regulator</keyword>
<evidence type="ECO:0000256" key="5">
    <source>
        <dbReference type="ARBA" id="ARBA00023242"/>
    </source>
</evidence>